<evidence type="ECO:0000256" key="1">
    <source>
        <dbReference type="SAM" id="MobiDB-lite"/>
    </source>
</evidence>
<name>A0A8C6Z7D3_NOTPE</name>
<feature type="compositionally biased region" description="Polar residues" evidence="1">
    <location>
        <begin position="79"/>
        <end position="89"/>
    </location>
</feature>
<dbReference type="Proteomes" id="UP000694420">
    <property type="component" value="Unplaced"/>
</dbReference>
<dbReference type="Ensembl" id="ENSNPET00000009801.1">
    <property type="protein sequence ID" value="ENSNPEP00000009564.1"/>
    <property type="gene ID" value="ENSNPEG00000007182.1"/>
</dbReference>
<evidence type="ECO:0000313" key="3">
    <source>
        <dbReference type="Proteomes" id="UP000694420"/>
    </source>
</evidence>
<dbReference type="PANTHER" id="PTHR21533:SF17">
    <property type="entry name" value="PROTEIN CHIBBY HOMOLOG 3"/>
    <property type="match status" value="1"/>
</dbReference>
<reference evidence="2" key="1">
    <citation type="submission" date="2025-08" db="UniProtKB">
        <authorList>
            <consortium name="Ensembl"/>
        </authorList>
    </citation>
    <scope>IDENTIFICATION</scope>
</reference>
<sequence length="156" mass="18229">MNIIGNVAQGLRDCWADRFSHKFLPKRPPLRQITSLPIFYQVDFKTRQTEVGLDYGPPRAHLNEAKLVFREGKWEDENSSPPERSGLQSPPSPWREKASETQKKNKALLEENNYLKLQLELLMDMLIETTVQLRLLENEGQVKKGIFQKRNKNSYF</sequence>
<dbReference type="Pfam" id="PF14645">
    <property type="entry name" value="Chibby"/>
    <property type="match status" value="1"/>
</dbReference>
<keyword evidence="3" id="KW-1185">Reference proteome</keyword>
<evidence type="ECO:0000313" key="2">
    <source>
        <dbReference type="Ensembl" id="ENSNPEP00000009564.1"/>
    </source>
</evidence>
<reference evidence="2" key="2">
    <citation type="submission" date="2025-09" db="UniProtKB">
        <authorList>
            <consortium name="Ensembl"/>
        </authorList>
    </citation>
    <scope>IDENTIFICATION</scope>
</reference>
<accession>A0A8C6Z7D3</accession>
<proteinExistence type="predicted"/>
<dbReference type="PANTHER" id="PTHR21533">
    <property type="entry name" value="LEUCINE-RICH PROTEIN"/>
    <property type="match status" value="1"/>
</dbReference>
<dbReference type="InterPro" id="IPR028118">
    <property type="entry name" value="Chibby_fam"/>
</dbReference>
<dbReference type="AlphaFoldDB" id="A0A8C6Z7D3"/>
<feature type="compositionally biased region" description="Basic and acidic residues" evidence="1">
    <location>
        <begin position="94"/>
        <end position="105"/>
    </location>
</feature>
<organism evidence="2 3">
    <name type="scientific">Nothoprocta perdicaria</name>
    <name type="common">Chilean tinamou</name>
    <name type="synonym">Crypturus perdicarius</name>
    <dbReference type="NCBI Taxonomy" id="30464"/>
    <lineage>
        <taxon>Eukaryota</taxon>
        <taxon>Metazoa</taxon>
        <taxon>Chordata</taxon>
        <taxon>Craniata</taxon>
        <taxon>Vertebrata</taxon>
        <taxon>Euteleostomi</taxon>
        <taxon>Archelosauria</taxon>
        <taxon>Archosauria</taxon>
        <taxon>Dinosauria</taxon>
        <taxon>Saurischia</taxon>
        <taxon>Theropoda</taxon>
        <taxon>Coelurosauria</taxon>
        <taxon>Aves</taxon>
        <taxon>Palaeognathae</taxon>
        <taxon>Tinamiformes</taxon>
        <taxon>Tinamidae</taxon>
        <taxon>Nothoprocta</taxon>
    </lineage>
</organism>
<protein>
    <submittedName>
        <fullName evidence="2">Chibby family member 3</fullName>
    </submittedName>
</protein>
<feature type="region of interest" description="Disordered" evidence="1">
    <location>
        <begin position="72"/>
        <end position="105"/>
    </location>
</feature>